<keyword evidence="5 6" id="KW-0067">ATP-binding</keyword>
<dbReference type="InterPro" id="IPR017926">
    <property type="entry name" value="GATASE"/>
</dbReference>
<feature type="domain" description="GMPS ATP-PPase" evidence="7">
    <location>
        <begin position="137"/>
        <end position="318"/>
    </location>
</feature>
<dbReference type="PROSITE" id="PS51553">
    <property type="entry name" value="GMPS_ATP_PPASE"/>
    <property type="match status" value="1"/>
</dbReference>
<evidence type="ECO:0000256" key="3">
    <source>
        <dbReference type="ARBA" id="ARBA00022749"/>
    </source>
</evidence>
<dbReference type="PROSITE" id="PS51273">
    <property type="entry name" value="GATASE_TYPE_1"/>
    <property type="match status" value="1"/>
</dbReference>
<gene>
    <name evidence="8" type="ORF">H920_07921</name>
</gene>
<dbReference type="Pfam" id="PF00117">
    <property type="entry name" value="GATase"/>
    <property type="match status" value="1"/>
</dbReference>
<name>A0A091E6G5_FUKDA</name>
<evidence type="ECO:0000256" key="1">
    <source>
        <dbReference type="ARBA" id="ARBA00022598"/>
    </source>
</evidence>
<protein>
    <submittedName>
        <fullName evidence="8">GMP synthase [glutamine-hydrolyzing]</fullName>
    </submittedName>
</protein>
<keyword evidence="3 6" id="KW-0332">GMP biosynthesis</keyword>
<dbReference type="GO" id="GO:0005524">
    <property type="term" value="F:ATP binding"/>
    <property type="evidence" value="ECO:0007669"/>
    <property type="project" value="UniProtKB-UniRule"/>
</dbReference>
<evidence type="ECO:0000256" key="4">
    <source>
        <dbReference type="ARBA" id="ARBA00022755"/>
    </source>
</evidence>
<dbReference type="Proteomes" id="UP000028990">
    <property type="component" value="Unassembled WGS sequence"/>
</dbReference>
<dbReference type="GO" id="GO:0003921">
    <property type="term" value="F:GMP synthase activity"/>
    <property type="evidence" value="ECO:0007669"/>
    <property type="project" value="InterPro"/>
</dbReference>
<sequence>MALCNGHSQAGGDLKDGHQHYEEAIVIWDTGAQYGKVTDQRVRELFVQFEIFPLETPAFVIKEQGFHAIIISGGPNSVYTEDAPWFNPAIFTIGKPSFGICYGVQIMNKVFGCTMHKKSVREDGVFNIIVDNTCSLFGGLQKEEIVLLTHGDSVDKVAGGIKVVVHSGNTVAVCTALLNHALNQDQFIAVHIDNGFMRQRESQSVGEALKKLGIQVKVIRAAHSFYNGMTTLPISDEARNPGKRISKTLNMTTSSKEKRKITGNTFVKTANEVIGEMNLKPDEAFLTQGTLWADLIESASLVASGKAELIKTHHNDRE</sequence>
<dbReference type="InterPro" id="IPR029062">
    <property type="entry name" value="Class_I_gatase-like"/>
</dbReference>
<dbReference type="InterPro" id="IPR025777">
    <property type="entry name" value="GMPS_ATP_PPase_dom"/>
</dbReference>
<keyword evidence="9" id="KW-1185">Reference proteome</keyword>
<keyword evidence="4 6" id="KW-0658">Purine biosynthesis</keyword>
<feature type="binding site" evidence="6">
    <location>
        <begin position="166"/>
        <end position="172"/>
    </location>
    <ligand>
        <name>ATP</name>
        <dbReference type="ChEBI" id="CHEBI:30616"/>
    </ligand>
</feature>
<evidence type="ECO:0000256" key="5">
    <source>
        <dbReference type="ARBA" id="ARBA00022840"/>
    </source>
</evidence>
<dbReference type="Gene3D" id="3.40.50.620">
    <property type="entry name" value="HUPs"/>
    <property type="match status" value="1"/>
</dbReference>
<dbReference type="Gene3D" id="3.40.50.880">
    <property type="match status" value="1"/>
</dbReference>
<evidence type="ECO:0000313" key="8">
    <source>
        <dbReference type="EMBL" id="KFO30681.1"/>
    </source>
</evidence>
<evidence type="ECO:0000313" key="9">
    <source>
        <dbReference type="Proteomes" id="UP000028990"/>
    </source>
</evidence>
<dbReference type="InterPro" id="IPR014729">
    <property type="entry name" value="Rossmann-like_a/b/a_fold"/>
</dbReference>
<evidence type="ECO:0000256" key="6">
    <source>
        <dbReference type="PROSITE-ProRule" id="PRU00886"/>
    </source>
</evidence>
<organism evidence="8 9">
    <name type="scientific">Fukomys damarensis</name>
    <name type="common">Damaraland mole rat</name>
    <name type="synonym">Cryptomys damarensis</name>
    <dbReference type="NCBI Taxonomy" id="885580"/>
    <lineage>
        <taxon>Eukaryota</taxon>
        <taxon>Metazoa</taxon>
        <taxon>Chordata</taxon>
        <taxon>Craniata</taxon>
        <taxon>Vertebrata</taxon>
        <taxon>Euteleostomi</taxon>
        <taxon>Mammalia</taxon>
        <taxon>Eutheria</taxon>
        <taxon>Euarchontoglires</taxon>
        <taxon>Glires</taxon>
        <taxon>Rodentia</taxon>
        <taxon>Hystricomorpha</taxon>
        <taxon>Bathyergidae</taxon>
        <taxon>Fukomys</taxon>
    </lineage>
</organism>
<keyword evidence="2 6" id="KW-0547">Nucleotide-binding</keyword>
<keyword evidence="1" id="KW-0436">Ligase</keyword>
<accession>A0A091E6G5</accession>
<dbReference type="SUPFAM" id="SSF52317">
    <property type="entry name" value="Class I glutamine amidotransferase-like"/>
    <property type="match status" value="1"/>
</dbReference>
<dbReference type="PANTHER" id="PTHR11922">
    <property type="entry name" value="GMP SYNTHASE-RELATED"/>
    <property type="match status" value="1"/>
</dbReference>
<proteinExistence type="predicted"/>
<evidence type="ECO:0000256" key="2">
    <source>
        <dbReference type="ARBA" id="ARBA00022741"/>
    </source>
</evidence>
<dbReference type="EMBL" id="KN122390">
    <property type="protein sequence ID" value="KFO30681.1"/>
    <property type="molecule type" value="Genomic_DNA"/>
</dbReference>
<dbReference type="GO" id="GO:0005829">
    <property type="term" value="C:cytosol"/>
    <property type="evidence" value="ECO:0007669"/>
    <property type="project" value="TreeGrafter"/>
</dbReference>
<evidence type="ECO:0000259" key="7">
    <source>
        <dbReference type="PROSITE" id="PS51553"/>
    </source>
</evidence>
<dbReference type="PANTHER" id="PTHR11922:SF2">
    <property type="entry name" value="GMP SYNTHASE [GLUTAMINE-HYDROLYZING]"/>
    <property type="match status" value="1"/>
</dbReference>
<dbReference type="AlphaFoldDB" id="A0A091E6G5"/>
<reference evidence="8 9" key="1">
    <citation type="submission" date="2013-11" db="EMBL/GenBank/DDBJ databases">
        <title>The Damaraland mole rat (Fukomys damarensis) genome and evolution of African mole rats.</title>
        <authorList>
            <person name="Gladyshev V.N."/>
            <person name="Fang X."/>
        </authorList>
    </citation>
    <scope>NUCLEOTIDE SEQUENCE [LARGE SCALE GENOMIC DNA]</scope>
    <source>
        <tissue evidence="8">Liver</tissue>
    </source>
</reference>
<dbReference type="SUPFAM" id="SSF52402">
    <property type="entry name" value="Adenine nucleotide alpha hydrolases-like"/>
    <property type="match status" value="1"/>
</dbReference>